<sequence length="109" mass="12537">MLNIIIICFIGKYYYELTQDYYKNRWIYGILGIVVYYIGAFSGGIVIGITDNLFDIGFNWNSTSNLIIISLLFGLLFKVLVYGVLYRKWKKAEVVAKNEISDIGKNESN</sequence>
<dbReference type="RefSeq" id="WP_249972304.1">
    <property type="nucleotide sequence ID" value="NZ_JAMFLZ010000002.1"/>
</dbReference>
<feature type="transmembrane region" description="Helical" evidence="1">
    <location>
        <begin position="67"/>
        <end position="85"/>
    </location>
</feature>
<evidence type="ECO:0000313" key="3">
    <source>
        <dbReference type="Proteomes" id="UP001165381"/>
    </source>
</evidence>
<dbReference type="EMBL" id="JAMFLZ010000002">
    <property type="protein sequence ID" value="MCL6294403.1"/>
    <property type="molecule type" value="Genomic_DNA"/>
</dbReference>
<comment type="caution">
    <text evidence="2">The sequence shown here is derived from an EMBL/GenBank/DDBJ whole genome shotgun (WGS) entry which is preliminary data.</text>
</comment>
<keyword evidence="1" id="KW-1133">Transmembrane helix</keyword>
<name>A0ABT0QBS0_9FLAO</name>
<evidence type="ECO:0000313" key="2">
    <source>
        <dbReference type="EMBL" id="MCL6294403.1"/>
    </source>
</evidence>
<accession>A0ABT0QBS0</accession>
<proteinExistence type="predicted"/>
<protein>
    <submittedName>
        <fullName evidence="2">Uncharacterized protein</fullName>
    </submittedName>
</protein>
<organism evidence="2 3">
    <name type="scientific">Jejuia spongiicola</name>
    <dbReference type="NCBI Taxonomy" id="2942207"/>
    <lineage>
        <taxon>Bacteria</taxon>
        <taxon>Pseudomonadati</taxon>
        <taxon>Bacteroidota</taxon>
        <taxon>Flavobacteriia</taxon>
        <taxon>Flavobacteriales</taxon>
        <taxon>Flavobacteriaceae</taxon>
        <taxon>Jejuia</taxon>
    </lineage>
</organism>
<keyword evidence="1" id="KW-0472">Membrane</keyword>
<evidence type="ECO:0000256" key="1">
    <source>
        <dbReference type="SAM" id="Phobius"/>
    </source>
</evidence>
<dbReference type="Proteomes" id="UP001165381">
    <property type="component" value="Unassembled WGS sequence"/>
</dbReference>
<keyword evidence="3" id="KW-1185">Reference proteome</keyword>
<reference evidence="2" key="1">
    <citation type="submission" date="2022-05" db="EMBL/GenBank/DDBJ databases">
        <authorList>
            <person name="Park J.-S."/>
        </authorList>
    </citation>
    <scope>NUCLEOTIDE SEQUENCE</scope>
    <source>
        <strain evidence="2">2012CJ34-3</strain>
    </source>
</reference>
<keyword evidence="1" id="KW-0812">Transmembrane</keyword>
<feature type="transmembrane region" description="Helical" evidence="1">
    <location>
        <begin position="26"/>
        <end position="47"/>
    </location>
</feature>
<gene>
    <name evidence="2" type="ORF">M3P09_05320</name>
</gene>